<protein>
    <recommendedName>
        <fullName evidence="1">Nuclease associated modular domain-containing protein</fullName>
    </recommendedName>
</protein>
<gene>
    <name evidence="2" type="ORF">RL2RES_136</name>
</gene>
<feature type="domain" description="Nuclease associated modular" evidence="1">
    <location>
        <begin position="129"/>
        <end position="145"/>
    </location>
</feature>
<organism evidence="2 3">
    <name type="scientific">Rhizobium phage RL2RES</name>
    <dbReference type="NCBI Taxonomy" id="103371"/>
    <lineage>
        <taxon>Viruses</taxon>
        <taxon>Duplodnaviria</taxon>
        <taxon>Heunggongvirae</taxon>
        <taxon>Uroviricota</taxon>
        <taxon>Caudoviricetes</taxon>
        <taxon>Pootjesviridae</taxon>
        <taxon>Innesvirus</taxon>
        <taxon>Innesvirus RL2RES</taxon>
    </lineage>
</organism>
<feature type="domain" description="Nuclease associated modular" evidence="1">
    <location>
        <begin position="154"/>
        <end position="170"/>
    </location>
</feature>
<dbReference type="Proteomes" id="UP000433502">
    <property type="component" value="Segment"/>
</dbReference>
<feature type="domain" description="Nuclease associated modular" evidence="1">
    <location>
        <begin position="171"/>
        <end position="187"/>
    </location>
</feature>
<sequence>MSSEVFWSKRADRSKEFCVYVITYSGDDMPSFYVGHTRVSKMIDMNYHGSVTSRDWSELWHKTVEEDPGKFRRKVLETFETREEAEDREYEILRHFDVASSSLFVNMHRGGRNGFTGCWKGKKRDVSNRAKTRPEEVKRRISETKRLKKDTGYEFAKQTSEAKEKIRNKLKGVPKSEETKAKIRETKRLKRLWDLNHPCRDAFWRDESGGTHQTRYVP</sequence>
<evidence type="ECO:0000313" key="2">
    <source>
        <dbReference type="EMBL" id="QGZ14163.1"/>
    </source>
</evidence>
<reference evidence="2 3" key="1">
    <citation type="submission" date="2019-10" db="EMBL/GenBank/DDBJ databases">
        <title>Complete genome sequence of bacteriophage vB_RLeM_RL2RES.</title>
        <authorList>
            <person name="Gunathilake D."/>
            <person name="Bhat S."/>
            <person name="Yost C.K."/>
            <person name="Hynes M.F."/>
        </authorList>
    </citation>
    <scope>NUCLEOTIDE SEQUENCE [LARGE SCALE GENOMIC DNA]</scope>
</reference>
<dbReference type="GO" id="GO:0003677">
    <property type="term" value="F:DNA binding"/>
    <property type="evidence" value="ECO:0007669"/>
    <property type="project" value="InterPro"/>
</dbReference>
<keyword evidence="3" id="KW-1185">Reference proteome</keyword>
<proteinExistence type="predicted"/>
<evidence type="ECO:0000259" key="1">
    <source>
        <dbReference type="SMART" id="SM00496"/>
    </source>
</evidence>
<accession>A0A6B9J371</accession>
<dbReference type="InterPro" id="IPR003611">
    <property type="entry name" value="NUMOD3"/>
</dbReference>
<evidence type="ECO:0000313" key="3">
    <source>
        <dbReference type="Proteomes" id="UP000433502"/>
    </source>
</evidence>
<dbReference type="SMART" id="SM00496">
    <property type="entry name" value="IENR2"/>
    <property type="match status" value="3"/>
</dbReference>
<name>A0A6B9J371_9CAUD</name>
<dbReference type="EMBL" id="MN549361">
    <property type="protein sequence ID" value="QGZ14163.1"/>
    <property type="molecule type" value="Genomic_DNA"/>
</dbReference>